<reference evidence="2" key="1">
    <citation type="submission" date="2023-06" db="EMBL/GenBank/DDBJ databases">
        <authorList>
            <person name="Delattre M."/>
        </authorList>
    </citation>
    <scope>NUCLEOTIDE SEQUENCE</scope>
    <source>
        <strain evidence="2">AF72</strain>
    </source>
</reference>
<proteinExistence type="predicted"/>
<feature type="non-terminal residue" evidence="2">
    <location>
        <position position="179"/>
    </location>
</feature>
<dbReference type="AlphaFoldDB" id="A0AA36GIZ7"/>
<sequence length="179" mass="19836">MEPQPDVQPHLYTAVSMPSLQATGIAPSPGSRMTLTTPDGTQHYIARSDVEFLSTVSNIIQDLDLVNSECPTVPIPVRLNAEALSNVILFGRQLRDGCWTTVDWLHKFVGLPPAELFVLADTANYLGAAQLLDKIVLRMSSELRGKTPAKMREYLGVEDDISPEAREQIEKEFAKLRCQ</sequence>
<keyword evidence="3" id="KW-1185">Reference proteome</keyword>
<dbReference type="Gene3D" id="3.30.710.10">
    <property type="entry name" value="Potassium Channel Kv1.1, Chain A"/>
    <property type="match status" value="1"/>
</dbReference>
<dbReference type="SUPFAM" id="SSF81382">
    <property type="entry name" value="Skp1 dimerisation domain-like"/>
    <property type="match status" value="1"/>
</dbReference>
<evidence type="ECO:0000313" key="2">
    <source>
        <dbReference type="EMBL" id="CAJ0587604.1"/>
    </source>
</evidence>
<dbReference type="InterPro" id="IPR016897">
    <property type="entry name" value="SKP1"/>
</dbReference>
<dbReference type="GO" id="GO:0006511">
    <property type="term" value="P:ubiquitin-dependent protein catabolic process"/>
    <property type="evidence" value="ECO:0007669"/>
    <property type="project" value="InterPro"/>
</dbReference>
<dbReference type="InterPro" id="IPR011333">
    <property type="entry name" value="SKP1/BTB/POZ_sf"/>
</dbReference>
<evidence type="ECO:0000313" key="3">
    <source>
        <dbReference type="Proteomes" id="UP001177023"/>
    </source>
</evidence>
<evidence type="ECO:0000259" key="1">
    <source>
        <dbReference type="Pfam" id="PF01466"/>
    </source>
</evidence>
<organism evidence="2 3">
    <name type="scientific">Mesorhabditis spiculigera</name>
    <dbReference type="NCBI Taxonomy" id="96644"/>
    <lineage>
        <taxon>Eukaryota</taxon>
        <taxon>Metazoa</taxon>
        <taxon>Ecdysozoa</taxon>
        <taxon>Nematoda</taxon>
        <taxon>Chromadorea</taxon>
        <taxon>Rhabditida</taxon>
        <taxon>Rhabditina</taxon>
        <taxon>Rhabditomorpha</taxon>
        <taxon>Rhabditoidea</taxon>
        <taxon>Rhabditidae</taxon>
        <taxon>Mesorhabditinae</taxon>
        <taxon>Mesorhabditis</taxon>
    </lineage>
</organism>
<dbReference type="PANTHER" id="PTHR11165">
    <property type="entry name" value="SKP1"/>
    <property type="match status" value="1"/>
</dbReference>
<name>A0AA36GIZ7_9BILA</name>
<feature type="domain" description="SKP1 component dimerisation" evidence="1">
    <location>
        <begin position="130"/>
        <end position="174"/>
    </location>
</feature>
<protein>
    <recommendedName>
        <fullName evidence="1">SKP1 component dimerisation domain-containing protein</fullName>
    </recommendedName>
</protein>
<accession>A0AA36GIZ7</accession>
<dbReference type="EMBL" id="CATQJA010002710">
    <property type="protein sequence ID" value="CAJ0587604.1"/>
    <property type="molecule type" value="Genomic_DNA"/>
</dbReference>
<gene>
    <name evidence="2" type="ORF">MSPICULIGERA_LOCUS25562</name>
</gene>
<dbReference type="Pfam" id="PF01466">
    <property type="entry name" value="Skp1"/>
    <property type="match status" value="1"/>
</dbReference>
<dbReference type="InterPro" id="IPR016072">
    <property type="entry name" value="Skp1_comp_dimer"/>
</dbReference>
<dbReference type="Proteomes" id="UP001177023">
    <property type="component" value="Unassembled WGS sequence"/>
</dbReference>
<comment type="caution">
    <text evidence="2">The sequence shown here is derived from an EMBL/GenBank/DDBJ whole genome shotgun (WGS) entry which is preliminary data.</text>
</comment>
<dbReference type="InterPro" id="IPR036296">
    <property type="entry name" value="SKP1-like_dim_sf"/>
</dbReference>